<dbReference type="PANTHER" id="PTHR33055">
    <property type="entry name" value="TRANSPOSASE FOR INSERTION SEQUENCE ELEMENT IS1111A"/>
    <property type="match status" value="1"/>
</dbReference>
<dbReference type="Pfam" id="PF01548">
    <property type="entry name" value="DEDD_Tnp_IS110"/>
    <property type="match status" value="1"/>
</dbReference>
<dbReference type="GO" id="GO:0003677">
    <property type="term" value="F:DNA binding"/>
    <property type="evidence" value="ECO:0007669"/>
    <property type="project" value="InterPro"/>
</dbReference>
<evidence type="ECO:0000259" key="1">
    <source>
        <dbReference type="Pfam" id="PF01548"/>
    </source>
</evidence>
<gene>
    <name evidence="3" type="ORF">RUE5091_04589</name>
</gene>
<dbReference type="NCBIfam" id="NF033542">
    <property type="entry name" value="transpos_IS110"/>
    <property type="match status" value="1"/>
</dbReference>
<keyword evidence="4" id="KW-1185">Reference proteome</keyword>
<evidence type="ECO:0000313" key="3">
    <source>
        <dbReference type="EMBL" id="CUK21173.1"/>
    </source>
</evidence>
<dbReference type="Proteomes" id="UP000051260">
    <property type="component" value="Unassembled WGS sequence"/>
</dbReference>
<evidence type="ECO:0000313" key="4">
    <source>
        <dbReference type="Proteomes" id="UP000051260"/>
    </source>
</evidence>
<feature type="domain" description="Transposase IS116/IS110/IS902 C-terminal" evidence="2">
    <location>
        <begin position="211"/>
        <end position="289"/>
    </location>
</feature>
<name>A0A0P1IKT8_9RHOB</name>
<protein>
    <submittedName>
        <fullName evidence="3">Transposase IS116/IS110/IS902 family protein</fullName>
    </submittedName>
</protein>
<dbReference type="Pfam" id="PF02371">
    <property type="entry name" value="Transposase_20"/>
    <property type="match status" value="1"/>
</dbReference>
<dbReference type="InterPro" id="IPR047650">
    <property type="entry name" value="Transpos_IS110"/>
</dbReference>
<dbReference type="PANTHER" id="PTHR33055:SF3">
    <property type="entry name" value="PUTATIVE TRANSPOSASE FOR IS117-RELATED"/>
    <property type="match status" value="1"/>
</dbReference>
<accession>A0A0P1IKT8</accession>
<dbReference type="OrthoDB" id="8261795at2"/>
<dbReference type="GO" id="GO:0004803">
    <property type="term" value="F:transposase activity"/>
    <property type="evidence" value="ECO:0007669"/>
    <property type="project" value="InterPro"/>
</dbReference>
<feature type="domain" description="Transposase IS110-like N-terminal" evidence="1">
    <location>
        <begin position="6"/>
        <end position="146"/>
    </location>
</feature>
<sequence>MTVKTVGLDLAKDVFQVHGISENGRVIFKKPIKRAKLLAFFQTLPPCTVGMEACGSSHHWGRQLRNLGHDVKLMPAGYVKPYVKRGKSDAVDAEAICEAVRRPTMRFVEIKTEDQQAILSIHRTRDLAVRQRTQLANMIRSLLREFGHILPIGIEAVTAFSNRHLDGDHPDMPEIANGMLGIQCYQFIGLNERISGYSKMIEQHAMRNADARRLMRMPGIGPVTASAIVATIGDAHQFRTGRDLAAWLGLTPLNKSSGGKERLGKITKQGDRYIRKLLVVGMTSRAVMAKRSPEKVDLWTAKIVADKPFRLATVAMANKAARAVWAMLTKKQEYRQPAF</sequence>
<dbReference type="GO" id="GO:0006313">
    <property type="term" value="P:DNA transposition"/>
    <property type="evidence" value="ECO:0007669"/>
    <property type="project" value="InterPro"/>
</dbReference>
<proteinExistence type="predicted"/>
<dbReference type="InterPro" id="IPR003346">
    <property type="entry name" value="Transposase_20"/>
</dbReference>
<dbReference type="InterPro" id="IPR002525">
    <property type="entry name" value="Transp_IS110-like_N"/>
</dbReference>
<organism evidence="3 4">
    <name type="scientific">Ruegeria denitrificans</name>
    <dbReference type="NCBI Taxonomy" id="1715692"/>
    <lineage>
        <taxon>Bacteria</taxon>
        <taxon>Pseudomonadati</taxon>
        <taxon>Pseudomonadota</taxon>
        <taxon>Alphaproteobacteria</taxon>
        <taxon>Rhodobacterales</taxon>
        <taxon>Roseobacteraceae</taxon>
        <taxon>Ruegeria</taxon>
    </lineage>
</organism>
<dbReference type="EMBL" id="CYUD01000039">
    <property type="protein sequence ID" value="CUK21173.1"/>
    <property type="molecule type" value="Genomic_DNA"/>
</dbReference>
<dbReference type="SUPFAM" id="SSF81585">
    <property type="entry name" value="PsbU/PolX domain-like"/>
    <property type="match status" value="1"/>
</dbReference>
<reference evidence="4" key="1">
    <citation type="submission" date="2015-09" db="EMBL/GenBank/DDBJ databases">
        <authorList>
            <person name="Rodrigo-Torres L."/>
            <person name="Arahal D.R."/>
        </authorList>
    </citation>
    <scope>NUCLEOTIDE SEQUENCE [LARGE SCALE GENOMIC DNA]</scope>
    <source>
        <strain evidence="4">CECT 5091</strain>
    </source>
</reference>
<dbReference type="RefSeq" id="WP_058284174.1">
    <property type="nucleotide sequence ID" value="NZ_CYUD01000039.1"/>
</dbReference>
<evidence type="ECO:0000259" key="2">
    <source>
        <dbReference type="Pfam" id="PF02371"/>
    </source>
</evidence>
<dbReference type="AlphaFoldDB" id="A0A0P1IKT8"/>